<dbReference type="InterPro" id="IPR050091">
    <property type="entry name" value="PKS_NRPS_Biosynth_Enz"/>
</dbReference>
<evidence type="ECO:0000256" key="3">
    <source>
        <dbReference type="ARBA" id="ARBA00022679"/>
    </source>
</evidence>
<keyword evidence="1" id="KW-0596">Phosphopantetheine</keyword>
<dbReference type="Gene3D" id="1.10.1200.10">
    <property type="entry name" value="ACP-like"/>
    <property type="match status" value="2"/>
</dbReference>
<dbReference type="Gene3D" id="3.40.47.10">
    <property type="match status" value="1"/>
</dbReference>
<evidence type="ECO:0000256" key="4">
    <source>
        <dbReference type="ARBA" id="ARBA00023315"/>
    </source>
</evidence>
<dbReference type="InterPro" id="IPR016035">
    <property type="entry name" value="Acyl_Trfase/lysoPLipase"/>
</dbReference>
<dbReference type="SUPFAM" id="SSF55048">
    <property type="entry name" value="Probable ACP-binding domain of malonyl-CoA ACP transacylase"/>
    <property type="match status" value="1"/>
</dbReference>
<dbReference type="PROSITE" id="PS50075">
    <property type="entry name" value="CARRIER"/>
    <property type="match status" value="1"/>
</dbReference>
<evidence type="ECO:0000256" key="2">
    <source>
        <dbReference type="ARBA" id="ARBA00022553"/>
    </source>
</evidence>
<evidence type="ECO:0000313" key="8">
    <source>
        <dbReference type="EMBL" id="RZQ60937.1"/>
    </source>
</evidence>
<dbReference type="SMART" id="SM00822">
    <property type="entry name" value="PKS_KR"/>
    <property type="match status" value="1"/>
</dbReference>
<evidence type="ECO:0000313" key="9">
    <source>
        <dbReference type="Proteomes" id="UP000292003"/>
    </source>
</evidence>
<reference evidence="8 9" key="1">
    <citation type="submission" date="2019-02" db="EMBL/GenBank/DDBJ databases">
        <title>Draft genome sequence of Amycolatopsis sp. 8-3EHSu isolated from roots of Suaeda maritima.</title>
        <authorList>
            <person name="Duangmal K."/>
            <person name="Chantavorakit T."/>
        </authorList>
    </citation>
    <scope>NUCLEOTIDE SEQUENCE [LARGE SCALE GENOMIC DNA]</scope>
    <source>
        <strain evidence="8 9">8-3EHSu</strain>
    </source>
</reference>
<comment type="caution">
    <text evidence="8">The sequence shown here is derived from an EMBL/GenBank/DDBJ whole genome shotgun (WGS) entry which is preliminary data.</text>
</comment>
<dbReference type="GO" id="GO:0006633">
    <property type="term" value="P:fatty acid biosynthetic process"/>
    <property type="evidence" value="ECO:0007669"/>
    <property type="project" value="TreeGrafter"/>
</dbReference>
<dbReference type="SUPFAM" id="SSF47336">
    <property type="entry name" value="ACP-like"/>
    <property type="match status" value="2"/>
</dbReference>
<evidence type="ECO:0000256" key="5">
    <source>
        <dbReference type="SAM" id="MobiDB-lite"/>
    </source>
</evidence>
<feature type="domain" description="Ketosynthase family 3 (KS3)" evidence="7">
    <location>
        <begin position="627"/>
        <end position="1056"/>
    </location>
</feature>
<dbReference type="InterPro" id="IPR013968">
    <property type="entry name" value="PKS_KR"/>
</dbReference>
<dbReference type="Gene3D" id="3.40.366.10">
    <property type="entry name" value="Malonyl-Coenzyme A Acyl Carrier Protein, domain 2"/>
    <property type="match status" value="1"/>
</dbReference>
<sequence>MSILSGRDLLLGVSPLGLPNAALVIAVERAGGLGVLDLGTDPVSARDQLAVVERRLGRHFGVRIGAGCPLTAAELPGLVDTIVVPHHVPAPGRRVLVEVTSVGEARDAVLAGADGLIARGCEAGGRVGELTTFVLLQRLLAEFDVPVWAAGGIGPHTAAAAVAGGAHGVVLDSQLALVREVRDCLPAGVATAIAAMDGADTIVEEGHRILSRPGLDSTPPVGQDGALARSLAHNGVTAGGVLQIIRKAVRNNLRAAAANPPLRPGGTFCERNPGPRYPLAQGPMTRVSDQPAFAEAVADAGGLPFLALALMDGAQTRKLLDATDQRLGERPWGVGVLGFADPEIRQAQLEAVHAVRPRYAIVAGGNPAQARDLEQSGISAFLHVPSPALLSRFLDEGARKFVFEGWECGGHTGPRSSFTLWEQQVEVLLAQPSLDEVSVLFAGGIHDERSAAMVSALSARLADRGAAVGALMGTAYLFTTEAVEHGAILPVFQQVAVECEQTVLLETSPGHSVRCADTSYVDTFSAARERLSADGVTRQDAWAELERLNLGRLRIASRGLRRSGDVLERVGEDEQRADGMFMIGQVATLRRELTDIASLHEQVCRTGLLTARHGELTEDEEPTSAEPLDIAIVGMAAMLPGAGDVASYWANIVAGVDAVTEVPADRWDPERYPESPSRWGGFLSPVGFDPLAYGIPPASLTSIEPAQLLALEAAARALSDAGYAHREFDRDRASVIFGAEAGADLANAYTVRSALPALHGSTPPELDEFLPRLTEDSFPGVLGNVISGRIANRLDLGGANYTVDAACASSLAALDVACKELTAGSSDLVLCGAVDLHNSAHDYLMFASVGALSASGRCATFDSSADGIALGEGVACVVLKRLADAERDGDRVYAVIKGIGSSSDGRSLGLTAPRADGQRRALHRAYGEAGVPVGAVGLVEAHGTGTVVGDRTELAALTEMFAGLPAGSCTIGSVKSQIGHTKCTAGLAGMIKAATAVHTGIRPGTLHVSEPNAFWDRQTSPFAFGSRTWSAPAGRRVAGISAFGFGGTNFHAVISGYDGAEEPRHGLREWPAELFVFRGETADAARKSAQRLARLVRANDDAGRPLPLRALAATAAAGGQPIQATAVVASLDELPAVLDAVGAWRASDGVRLRETTGEPAVAFLYPGQGSQRPGMLLDLFTAFPRLQSCLRLAGGRYEDVMFPPAPLDEAEAARQRAAITDTTVAQPTLGIAGLAATELLASLGVRPSLAGGHSYGELVALASAGVFSPERLIALSAARADAIVAAAGEDPGAMAAVSAAVDSVLPLLPSGVVVANHNSPRQVVISGPTAAVAEATEALKAAGLSVRALPVAAAFHSPVVAAAATAFAGVLDSEDLGEPAFPVWSNRDAAPYGAEIREPLAGQLGSGVRFVEQIESMYAAGARVFVEAGPGGVLTSFVRKTLGDRPHTAVRLDAPGEPGIPALLDALGALAAAGVPLDTGALFTGRADPVQPEEIPAKPQWYVDGGLVRDSAGNALPGGLRPATEAPRPLAGGAAALSRDQVVKEYLDGMREAVAAQRDVLLGYLGSAPAAPPPAPVVVEQPAPVVVEAGPAPVADVGSLILDTISARTGYPADMLDPGLDLEADLSIDSIKRTEIIGELATTLGITGDTTTIETLAKIKTIAGIVDWFGQRSTAAPAPAKPGVDVGTLVLDTISARTGYPAEMLDPGLDLEADLSIDSIKRTEIIGELATTLGITGDTTTIETLAKIKTIAGIVDWFGTGPAEPTEPVTVPAGEPAPEAGGARPSRQVPELVTLTPCPPTPADALAGRSVLIVDNGDDIGLEVADLVERFGGTPRNTRELTGPVTGADHVIHLGGLRAEENQTLLPGVYAEIRACLAEGVRGLVVATAGGGTFGFSRTTASPDLGMHGLIRTAAREYPDVHVRAVDVDPKDSHRQIAGALVTELTTVDGPAVVGHTQGVRHAIELRPAELDGTGELALDADGVVLLTGGARGITALVARELARRTGCRIELIGRTPLPRGPEDPRTAAAPDEPSIRRALAESGVRDLDEVARRSRALLAEREIRATMDALRETASSVRYHACDVADTAAVHAVIADITARFGRLDGVVHGAGILDDKLMADKTQEAFARVYDTKVGGALALEAALEHDPAFLVLFGSISGVFGNRGQADYSAANDTLDRLARLWATRTSARVLSVDWGPWAGSGMAADLAAEYARRGIRLIDPVEGVDCLLAEIATGRDVQVVYQCEG</sequence>
<feature type="region of interest" description="Disordered" evidence="5">
    <location>
        <begin position="2014"/>
        <end position="2033"/>
    </location>
</feature>
<evidence type="ECO:0000256" key="1">
    <source>
        <dbReference type="ARBA" id="ARBA00022450"/>
    </source>
</evidence>
<dbReference type="Pfam" id="PF08659">
    <property type="entry name" value="KR"/>
    <property type="match status" value="1"/>
</dbReference>
<dbReference type="InterPro" id="IPR057326">
    <property type="entry name" value="KR_dom"/>
</dbReference>
<dbReference type="SMART" id="SM00827">
    <property type="entry name" value="PKS_AT"/>
    <property type="match status" value="1"/>
</dbReference>
<dbReference type="PANTHER" id="PTHR43775">
    <property type="entry name" value="FATTY ACID SYNTHASE"/>
    <property type="match status" value="1"/>
</dbReference>
<feature type="region of interest" description="Disordered" evidence="5">
    <location>
        <begin position="1763"/>
        <end position="1786"/>
    </location>
</feature>
<dbReference type="InterPro" id="IPR014030">
    <property type="entry name" value="Ketoacyl_synth_N"/>
</dbReference>
<protein>
    <submittedName>
        <fullName evidence="8">SDR family NAD(P)-dependent oxidoreductase</fullName>
    </submittedName>
</protein>
<dbReference type="PANTHER" id="PTHR43775:SF51">
    <property type="entry name" value="INACTIVE PHENOLPHTHIOCEROL SYNTHESIS POLYKETIDE SYNTHASE TYPE I PKS1-RELATED"/>
    <property type="match status" value="1"/>
</dbReference>
<evidence type="ECO:0000259" key="6">
    <source>
        <dbReference type="PROSITE" id="PS50075"/>
    </source>
</evidence>
<keyword evidence="4" id="KW-0012">Acyltransferase</keyword>
<name>A0A4Q7J236_9PSEU</name>
<dbReference type="InterPro" id="IPR036736">
    <property type="entry name" value="ACP-like_sf"/>
</dbReference>
<dbReference type="InterPro" id="IPR013785">
    <property type="entry name" value="Aldolase_TIM"/>
</dbReference>
<dbReference type="EMBL" id="SFCC01000014">
    <property type="protein sequence ID" value="RZQ60937.1"/>
    <property type="molecule type" value="Genomic_DNA"/>
</dbReference>
<dbReference type="InterPro" id="IPR016039">
    <property type="entry name" value="Thiolase-like"/>
</dbReference>
<dbReference type="Gene3D" id="3.40.50.720">
    <property type="entry name" value="NAD(P)-binding Rossmann-like Domain"/>
    <property type="match status" value="1"/>
</dbReference>
<dbReference type="InterPro" id="IPR036291">
    <property type="entry name" value="NAD(P)-bd_dom_sf"/>
</dbReference>
<dbReference type="OrthoDB" id="9778690at2"/>
<dbReference type="InterPro" id="IPR016036">
    <property type="entry name" value="Malonyl_transacylase_ACP-bd"/>
</dbReference>
<dbReference type="Pfam" id="PF00109">
    <property type="entry name" value="ketoacyl-synt"/>
    <property type="match status" value="1"/>
</dbReference>
<dbReference type="GO" id="GO:0004312">
    <property type="term" value="F:fatty acid synthase activity"/>
    <property type="evidence" value="ECO:0007669"/>
    <property type="project" value="TreeGrafter"/>
</dbReference>
<gene>
    <name evidence="8" type="ORF">EWH70_25960</name>
</gene>
<dbReference type="InterPro" id="IPR001227">
    <property type="entry name" value="Ac_transferase_dom_sf"/>
</dbReference>
<dbReference type="SUPFAM" id="SSF53901">
    <property type="entry name" value="Thiolase-like"/>
    <property type="match status" value="1"/>
</dbReference>
<keyword evidence="9" id="KW-1185">Reference proteome</keyword>
<accession>A0A4Q7J236</accession>
<dbReference type="CDD" id="cd00833">
    <property type="entry name" value="PKS"/>
    <property type="match status" value="1"/>
</dbReference>
<feature type="domain" description="Carrier" evidence="6">
    <location>
        <begin position="1592"/>
        <end position="1673"/>
    </location>
</feature>
<evidence type="ECO:0000259" key="7">
    <source>
        <dbReference type="PROSITE" id="PS52004"/>
    </source>
</evidence>
<dbReference type="Pfam" id="PF02801">
    <property type="entry name" value="Ketoacyl-synt_C"/>
    <property type="match status" value="1"/>
</dbReference>
<dbReference type="Proteomes" id="UP000292003">
    <property type="component" value="Unassembled WGS sequence"/>
</dbReference>
<dbReference type="Pfam" id="PF03060">
    <property type="entry name" value="NMO"/>
    <property type="match status" value="2"/>
</dbReference>
<dbReference type="Gene3D" id="3.20.20.70">
    <property type="entry name" value="Aldolase class I"/>
    <property type="match status" value="2"/>
</dbReference>
<dbReference type="SUPFAM" id="SSF52151">
    <property type="entry name" value="FabD/lysophospholipase-like"/>
    <property type="match status" value="1"/>
</dbReference>
<dbReference type="PROSITE" id="PS52004">
    <property type="entry name" value="KS3_2"/>
    <property type="match status" value="1"/>
</dbReference>
<dbReference type="SMART" id="SM00825">
    <property type="entry name" value="PKS_KS"/>
    <property type="match status" value="1"/>
</dbReference>
<dbReference type="InterPro" id="IPR014031">
    <property type="entry name" value="Ketoacyl_synth_C"/>
</dbReference>
<feature type="compositionally biased region" description="Low complexity" evidence="5">
    <location>
        <begin position="1772"/>
        <end position="1783"/>
    </location>
</feature>
<keyword evidence="2" id="KW-0597">Phosphoprotein</keyword>
<dbReference type="SUPFAM" id="SSF51412">
    <property type="entry name" value="Inosine monophosphate dehydrogenase (IMPDH)"/>
    <property type="match status" value="2"/>
</dbReference>
<proteinExistence type="predicted"/>
<dbReference type="CDD" id="cd08953">
    <property type="entry name" value="KR_2_SDR_x"/>
    <property type="match status" value="1"/>
</dbReference>
<dbReference type="Pfam" id="PF00550">
    <property type="entry name" value="PP-binding"/>
    <property type="match status" value="2"/>
</dbReference>
<dbReference type="SUPFAM" id="SSF51735">
    <property type="entry name" value="NAD(P)-binding Rossmann-fold domains"/>
    <property type="match status" value="2"/>
</dbReference>
<keyword evidence="3" id="KW-0808">Transferase</keyword>
<dbReference type="InterPro" id="IPR020841">
    <property type="entry name" value="PKS_Beta-ketoAc_synthase_dom"/>
</dbReference>
<dbReference type="Pfam" id="PF00698">
    <property type="entry name" value="Acyl_transf_1"/>
    <property type="match status" value="1"/>
</dbReference>
<organism evidence="8 9">
    <name type="scientific">Amycolatopsis suaedae</name>
    <dbReference type="NCBI Taxonomy" id="2510978"/>
    <lineage>
        <taxon>Bacteria</taxon>
        <taxon>Bacillati</taxon>
        <taxon>Actinomycetota</taxon>
        <taxon>Actinomycetes</taxon>
        <taxon>Pseudonocardiales</taxon>
        <taxon>Pseudonocardiaceae</taxon>
        <taxon>Amycolatopsis</taxon>
    </lineage>
</organism>
<dbReference type="InterPro" id="IPR009081">
    <property type="entry name" value="PP-bd_ACP"/>
</dbReference>
<dbReference type="InterPro" id="IPR014043">
    <property type="entry name" value="Acyl_transferase_dom"/>
</dbReference>